<evidence type="ECO:0000313" key="9">
    <source>
        <dbReference type="EMBL" id="CAJ0610481.1"/>
    </source>
</evidence>
<keyword evidence="5" id="KW-1015">Disulfide bond</keyword>
<feature type="domain" description="Chitin-binding type-2" evidence="8">
    <location>
        <begin position="215"/>
        <end position="272"/>
    </location>
</feature>
<feature type="domain" description="Chitin-binding type-2" evidence="8">
    <location>
        <begin position="2143"/>
        <end position="2196"/>
    </location>
</feature>
<feature type="domain" description="Chitin-binding type-2" evidence="8">
    <location>
        <begin position="3470"/>
        <end position="3528"/>
    </location>
</feature>
<feature type="domain" description="Chitin-binding type-2" evidence="8">
    <location>
        <begin position="1997"/>
        <end position="2050"/>
    </location>
</feature>
<feature type="domain" description="Chitin-binding type-2" evidence="8">
    <location>
        <begin position="1681"/>
        <end position="1734"/>
    </location>
</feature>
<dbReference type="GO" id="GO:0008061">
    <property type="term" value="F:chitin binding"/>
    <property type="evidence" value="ECO:0007669"/>
    <property type="project" value="UniProtKB-KW"/>
</dbReference>
<feature type="domain" description="Chitin-binding type-2" evidence="8">
    <location>
        <begin position="601"/>
        <end position="654"/>
    </location>
</feature>
<feature type="region of interest" description="Disordered" evidence="7">
    <location>
        <begin position="1581"/>
        <end position="1600"/>
    </location>
</feature>
<feature type="compositionally biased region" description="Pro residues" evidence="7">
    <location>
        <begin position="1191"/>
        <end position="1200"/>
    </location>
</feature>
<dbReference type="Proteomes" id="UP001176961">
    <property type="component" value="Unassembled WGS sequence"/>
</dbReference>
<keyword evidence="3" id="KW-0732">Signal</keyword>
<feature type="domain" description="Chitin-binding type-2" evidence="8">
    <location>
        <begin position="3035"/>
        <end position="3089"/>
    </location>
</feature>
<feature type="domain" description="Chitin-binding type-2" evidence="8">
    <location>
        <begin position="278"/>
        <end position="331"/>
    </location>
</feature>
<evidence type="ECO:0000256" key="4">
    <source>
        <dbReference type="ARBA" id="ARBA00022737"/>
    </source>
</evidence>
<feature type="domain" description="Chitin-binding type-2" evidence="8">
    <location>
        <begin position="111"/>
        <end position="170"/>
    </location>
</feature>
<dbReference type="Pfam" id="PF01607">
    <property type="entry name" value="CBM_14"/>
    <property type="match status" value="38"/>
</dbReference>
<keyword evidence="4" id="KW-0677">Repeat</keyword>
<gene>
    <name evidence="9" type="ORF">CYNAS_LOCUS22464</name>
</gene>
<feature type="domain" description="Chitin-binding type-2" evidence="8">
    <location>
        <begin position="1846"/>
        <end position="1899"/>
    </location>
</feature>
<feature type="domain" description="Chitin-binding type-2" evidence="8">
    <location>
        <begin position="1600"/>
        <end position="1653"/>
    </location>
</feature>
<feature type="domain" description="Chitin-binding type-2" evidence="8">
    <location>
        <begin position="3536"/>
        <end position="3594"/>
    </location>
</feature>
<dbReference type="PANTHER" id="PTHR23301">
    <property type="entry name" value="CHITIN BINDING PERITROPHIN-A"/>
    <property type="match status" value="1"/>
</dbReference>
<feature type="domain" description="Chitin-binding type-2" evidence="8">
    <location>
        <begin position="1034"/>
        <end position="1087"/>
    </location>
</feature>
<feature type="domain" description="Chitin-binding type-2" evidence="8">
    <location>
        <begin position="1123"/>
        <end position="1176"/>
    </location>
</feature>
<proteinExistence type="predicted"/>
<feature type="domain" description="Chitin-binding type-2" evidence="8">
    <location>
        <begin position="2366"/>
        <end position="2420"/>
    </location>
</feature>
<feature type="domain" description="Chitin-binding type-2" evidence="8">
    <location>
        <begin position="2888"/>
        <end position="2944"/>
    </location>
</feature>
<feature type="non-terminal residue" evidence="9">
    <location>
        <position position="1"/>
    </location>
</feature>
<feature type="compositionally biased region" description="Pro residues" evidence="7">
    <location>
        <begin position="1823"/>
        <end position="1833"/>
    </location>
</feature>
<feature type="domain" description="Chitin-binding type-2" evidence="8">
    <location>
        <begin position="355"/>
        <end position="408"/>
    </location>
</feature>
<dbReference type="SUPFAM" id="SSF57625">
    <property type="entry name" value="Invertebrate chitin-binding proteins"/>
    <property type="match status" value="39"/>
</dbReference>
<keyword evidence="6" id="KW-0325">Glycoprotein</keyword>
<feature type="domain" description="Chitin-binding type-2" evidence="8">
    <location>
        <begin position="2293"/>
        <end position="2344"/>
    </location>
</feature>
<feature type="domain" description="Chitin-binding type-2" evidence="8">
    <location>
        <begin position="1920"/>
        <end position="1973"/>
    </location>
</feature>
<keyword evidence="1" id="KW-0217">Developmental protein</keyword>
<feature type="compositionally biased region" description="Polar residues" evidence="7">
    <location>
        <begin position="1581"/>
        <end position="1590"/>
    </location>
</feature>
<dbReference type="EMBL" id="CATQJL010000326">
    <property type="protein sequence ID" value="CAJ0610481.1"/>
    <property type="molecule type" value="Genomic_DNA"/>
</dbReference>
<dbReference type="InterPro" id="IPR036508">
    <property type="entry name" value="Chitin-bd_dom_sf"/>
</dbReference>
<evidence type="ECO:0000256" key="7">
    <source>
        <dbReference type="SAM" id="MobiDB-lite"/>
    </source>
</evidence>
<dbReference type="Gene3D" id="3.20.20.80">
    <property type="entry name" value="Glycosidases"/>
    <property type="match status" value="4"/>
</dbReference>
<reference evidence="9" key="1">
    <citation type="submission" date="2023-07" db="EMBL/GenBank/DDBJ databases">
        <authorList>
            <consortium name="CYATHOMIX"/>
        </authorList>
    </citation>
    <scope>NUCLEOTIDE SEQUENCE</scope>
    <source>
        <strain evidence="9">N/A</strain>
    </source>
</reference>
<evidence type="ECO:0000256" key="6">
    <source>
        <dbReference type="ARBA" id="ARBA00023180"/>
    </source>
</evidence>
<dbReference type="InterPro" id="IPR002557">
    <property type="entry name" value="Chitin-bd_dom"/>
</dbReference>
<feature type="domain" description="Chitin-binding type-2" evidence="8">
    <location>
        <begin position="448"/>
        <end position="501"/>
    </location>
</feature>
<protein>
    <recommendedName>
        <fullName evidence="8">Chitin-binding type-2 domain-containing protein</fullName>
    </recommendedName>
</protein>
<feature type="domain" description="Chitin-binding type-2" evidence="8">
    <location>
        <begin position="1761"/>
        <end position="1814"/>
    </location>
</feature>
<comment type="caution">
    <text evidence="9">The sequence shown here is derived from an EMBL/GenBank/DDBJ whole genome shotgun (WGS) entry which is preliminary data.</text>
</comment>
<evidence type="ECO:0000256" key="3">
    <source>
        <dbReference type="ARBA" id="ARBA00022729"/>
    </source>
</evidence>
<dbReference type="PANTHER" id="PTHR23301:SF0">
    <property type="entry name" value="CHITIN-BINDING TYPE-2 DOMAIN-CONTAINING PROTEIN-RELATED"/>
    <property type="match status" value="1"/>
</dbReference>
<evidence type="ECO:0000256" key="2">
    <source>
        <dbReference type="ARBA" id="ARBA00022669"/>
    </source>
</evidence>
<evidence type="ECO:0000313" key="10">
    <source>
        <dbReference type="Proteomes" id="UP001176961"/>
    </source>
</evidence>
<feature type="domain" description="Chitin-binding type-2" evidence="8">
    <location>
        <begin position="3211"/>
        <end position="3265"/>
    </location>
</feature>
<feature type="domain" description="Chitin-binding type-2" evidence="8">
    <location>
        <begin position="932"/>
        <end position="985"/>
    </location>
</feature>
<feature type="domain" description="Chitin-binding type-2" evidence="8">
    <location>
        <begin position="3129"/>
        <end position="3186"/>
    </location>
</feature>
<evidence type="ECO:0000256" key="1">
    <source>
        <dbReference type="ARBA" id="ARBA00022473"/>
    </source>
</evidence>
<evidence type="ECO:0000259" key="8">
    <source>
        <dbReference type="PROSITE" id="PS50940"/>
    </source>
</evidence>
<dbReference type="PROSITE" id="PS50940">
    <property type="entry name" value="CHIT_BIND_II"/>
    <property type="match status" value="40"/>
</dbReference>
<feature type="domain" description="Chitin-binding type-2" evidence="8">
    <location>
        <begin position="520"/>
        <end position="573"/>
    </location>
</feature>
<feature type="domain" description="Chitin-binding type-2" evidence="8">
    <location>
        <begin position="1205"/>
        <end position="1258"/>
    </location>
</feature>
<feature type="region of interest" description="Disordered" evidence="7">
    <location>
        <begin position="1821"/>
        <end position="1845"/>
    </location>
</feature>
<dbReference type="InterPro" id="IPR051940">
    <property type="entry name" value="Chitin_bind-dev_reg"/>
</dbReference>
<organism evidence="9 10">
    <name type="scientific">Cylicocyclus nassatus</name>
    <name type="common">Nematode worm</name>
    <dbReference type="NCBI Taxonomy" id="53992"/>
    <lineage>
        <taxon>Eukaryota</taxon>
        <taxon>Metazoa</taxon>
        <taxon>Ecdysozoa</taxon>
        <taxon>Nematoda</taxon>
        <taxon>Chromadorea</taxon>
        <taxon>Rhabditida</taxon>
        <taxon>Rhabditina</taxon>
        <taxon>Rhabditomorpha</taxon>
        <taxon>Strongyloidea</taxon>
        <taxon>Strongylidae</taxon>
        <taxon>Cylicocyclus</taxon>
    </lineage>
</organism>
<keyword evidence="2" id="KW-0147">Chitin-binding</keyword>
<keyword evidence="10" id="KW-1185">Reference proteome</keyword>
<evidence type="ECO:0000256" key="5">
    <source>
        <dbReference type="ARBA" id="ARBA00023157"/>
    </source>
</evidence>
<feature type="domain" description="Chitin-binding type-2" evidence="8">
    <location>
        <begin position="51"/>
        <end position="108"/>
    </location>
</feature>
<feature type="domain" description="Chitin-binding type-2" evidence="8">
    <location>
        <begin position="2447"/>
        <end position="2501"/>
    </location>
</feature>
<feature type="domain" description="Chitin-binding type-2" evidence="8">
    <location>
        <begin position="2068"/>
        <end position="2120"/>
    </location>
</feature>
<feature type="domain" description="Chitin-binding type-2" evidence="8">
    <location>
        <begin position="768"/>
        <end position="821"/>
    </location>
</feature>
<feature type="region of interest" description="Disordered" evidence="7">
    <location>
        <begin position="1185"/>
        <end position="1205"/>
    </location>
</feature>
<feature type="domain" description="Chitin-binding type-2" evidence="8">
    <location>
        <begin position="1449"/>
        <end position="1502"/>
    </location>
</feature>
<feature type="domain" description="Chitin-binding type-2" evidence="8">
    <location>
        <begin position="2217"/>
        <end position="2270"/>
    </location>
</feature>
<feature type="domain" description="Chitin-binding type-2" evidence="8">
    <location>
        <begin position="2593"/>
        <end position="2644"/>
    </location>
</feature>
<feature type="domain" description="Chitin-binding type-2" evidence="8">
    <location>
        <begin position="3289"/>
        <end position="3345"/>
    </location>
</feature>
<name>A0AA36HHH5_CYLNA</name>
<accession>A0AA36HHH5</accession>
<feature type="compositionally biased region" description="Basic residues" evidence="7">
    <location>
        <begin position="2972"/>
        <end position="2994"/>
    </location>
</feature>
<dbReference type="SMART" id="SM00494">
    <property type="entry name" value="ChtBD2"/>
    <property type="match status" value="40"/>
</dbReference>
<feature type="region of interest" description="Disordered" evidence="7">
    <location>
        <begin position="2961"/>
        <end position="2999"/>
    </location>
</feature>
<dbReference type="Gene3D" id="2.170.140.10">
    <property type="entry name" value="Chitin binding domain"/>
    <property type="match status" value="32"/>
</dbReference>
<feature type="domain" description="Chitin-binding type-2" evidence="8">
    <location>
        <begin position="1293"/>
        <end position="1346"/>
    </location>
</feature>
<sequence length="3596" mass="388288">DCSRTSVSPSHLPERCGTFKSPATHSPFYSSLPMRLPLLLTLIGLAVGQDERICDSRVNGLYPVAPCSPYYDHCFNGIAARKFCNDNLVFNPDSNMCDFDGNVKGCANRIKRSCMNKKDGFYTIGCSSTYFRCVDGKIVNNQVDPCPNGLFYDSERNMCDYKWRVRACGGNPELESEQVTSPPLAFATQQPEVERTIYTAKIRGRGHHPRHSKPTTSCHGKPDGPHAVSSCSQQYITCANATSQLAECPEFQVFSSAERKCVPIETVHDCSGSSHASEIDCTFKEDGYYGLGCTSSFVFCSGGKALAMECPTSLVFNERKGYCDYQESCAGVSSSGAAAVVHTQPIVENSKSVSTSFCSLRKDGFYSEGCTSDFISCDHGHATSMKCPHDLVFNQERGYCDHRESCSEQHAKPSLSTDSMSSSAAVESPGLKHSSHFEVTQKAELVSTVDCAGRRDGYYSEGCTPEFTFCNDGNATPLKCPSSLVFNMNKLRCDYVESCAAEAPGVTTSAPVRAAPGVTAVFCDGKEKGYYSNGCTPNYVFCNEGIATAMRCPSSLVFNQKKGLCDYPEECSGEINMPKAEALSQPQQHSTSLQSQTVLSPVDCEGKEDGYYSSGCTAHFVFCNAGKSTMMNCPTGLVFNEQKGNCDYPESCISAPPILEKTASVVTAASILTAAHESTIDCKTKANGYYALGCSSSYVHCHDGILTTLKCPSSLVYNEDEGICDYPEKSCTPNPHHTHVSPEVTRHESVQVVTTAKHQAALVSLGDKLDCNGKKDGFYSSGCVNTYVYCENGLATTMNCPHTLVFNERKGRCDYLETCQTEVKTSLAIPSPFITPAPTVEIPKPAAQKSFECKGKSNGYYSLGCTPDYVACIEGVATAMMCPSNMVFNEKKVACDYLENCLKASVEPSLAVTATNSVQSVVQHTASQMTLEIDCVGKKDGYYSKGCSSTFVLCNEGVAVTMKCPPTLVFDEKKGHCDYLENCSKNLVGHSESVLPTESVASKTPAQPAAVPTPTPESVESKSVLAHAKTHTIDVDCSGKKDGYYSSGCTPNFVFCSGGVGTTMSCPPSLVYNSQKGRCDYKESCSIKVEAQLSLEAISSTVAQPILTAPVPDASPAVSQQKMFDCKGKMDGFYSSGCSSIFYFCSEGKATPMKCPSSLVFNAKKGHCDYVENCLVEAPAAPAKDASTSSSPPPAPPAAPSGPSQVNCAGKKDGYYSNGCTSEFVLCSKGTATTMRCPAALVFDEKKGHCDYLENCAQVSPTLEIAAVLPSSPSAAPVVKETAEHAHSTTTFPVNCSGKKDGYYSNGCSVEFVFCSEGMATVMKCPNTLVFNERKGFCDYVENCGKGGHTQPSMTIDLPTPTVQQQSLKAVKRMDCTGKTNGYYSNGCTAEFYLCSEGTAVSMKCPTPLVFDQKKGQCDYLENCNKGSSPMPLASTVSHKPQATLVPDVVDCTGKPNGYYANGCSPSFAYCLDGVATPMRCPPSLVFDQNTGQCEFPERCSTKIPLPEKVSVPHQPPVPMVQQPAPAPMVQQPAPLPMVQQPAPVPVVQQPAPAPVVQQPAHAVHQSTVVPTVQQAAHVTVGQHSASPTAPTAHPQPASSFDCSGKDDGYYSNGCSPEFVFCAGGVATLMKCPASLVFNAKKGQCDYFENCSRMPITPQTQPPRPVPTLPKLSTQSAAVGSLDCSGKIDGFYSHGCHSDFVQCSNGVAIKMKCPQPLVFNEKNGYCDYMENCSKSSKLDTQSLLSPSVTPARPEPTSIKSRVECAGRSDGYHSSGCTSDFVYCHGGVATAMKCPASLVFNEEKGYCDYMENCKKTVPVATPTHVPPQSPPAVPLPTQQHAQSPSGTVDCAGRPNGHYSKGCSNDFVICSDGVATAMKCPPMLVFNEKNGYCDYPESCQSGGAAVVHKPPTSQQSPPPSSDLTCYNREDGYYSEGCSSEFVYCSEGKASYFKCPAGLVYDEKAGYCDYSEKCGGRSEAESVLRPSKDSAATLTSSADKHICKGRPDGYYSDGCSSEFIHCSDGVTTRLRCPSSLVFNQEMNYCDYPEVCSPEEEQRHSVAAPPSKPQISFVCPESTGVFSLGCTSEFVVCSHDVAQVMTCPEGLVFNFAKGNCDYKEKCHEGKKDKTAADTPIPTAEPSTSRISSECKDLPDGMYGSHCGSSFAVCANGVAYTMNCPSDLVFDAKTNRCVFSKDCGEKSAGKKHGKATAALHSPQTTRDDCIGKPDGLHSLGCVGEFLQCVDGRTYSLHCPAGLVFVERLGVCDEPSTCKQLHRPKNVSSPLAYEPIVSSSREDTECEAEGYFAHYCSVEFYNCVHGKLFAGKCPAGLVFNSNKSVCENVESCAGITESKQRSPTTLTVPKTEFSQDNSCKGRPDGVISDLDCQPHFTTCLAGTAFVTNCPAGLVYSVKAKLCDYPNVCGKEQHSSVAPVAEPTQTAAVHYQDTAVGKDLCAGKTSGPLEHSNCRSSFSFCVHGALYTMNCAPGLLFSFVSHRCEWPSMCNIAPKNTEPVLPPASQKVVITTSRDFLKAEHCTDYDCTSLPDGNYQIGECVGRFVMCSNGRAYVQFCPSGLVYNPGKGSCDYECGSQVAASPTEEKCVSNQALRRCSPKFRRCSNGKLVPAQCPGSSTFNEALSLCVYDQPECLQEAPVSNPLEYEPAYQIPHAHPLPKSFTPVASQVASHSPYLPVQPPYAHPFPPQIQFLPMTVSDDFYRRDKINKGTIPFEKRSMIADRHRHYVKDVFDGHASPYLIRGIDRIFVPYYKKHRKHGHDRDRSGCGDSQDCSDEQDMNVRRLFGNDLHNVELPVPIEVRNRNQEQTTTTPISKSAARNAVVKETLSNAGAVNAQSPLQGVSHQNENDEVEDIAEASGEEVITRRKRSSTVTHKTKHDYSMCTAKSTSEFVSLGNCHQDFIICRAAGAGLRAACPIGDLFDAQLNKCVSSQFCGEDASYDEPLLQEQKKQVKQDITASTMAPRPRKPPIYRPRKRLGHPAHHKTTTHSLLEHSRPIPVHPVPIPKPHPVEHTTVSPSPSLSEAQLPYDCSTNVDYALDCSGNYVRCANGIAYRMKCPQGLVFDQTRQYCDYPQHVAGCSTSQAPSLLPQPKPYPYRPEEEEPKLVRPVLSAPSPHTANRPDLCTSSPDGLLGEGCTASFIICAGGRMQASMNCPAGTFFDATRKTCDFKERVVACGGSLDEPTPSVHSPVVARTTTPASVHAHSCAAPLQPLGRCSSKFVVCSDGKLSEFHCSNPLVFNPLTITCDFREFVSECAEYKGADAPTTQVVTTTVQTTSTTEPPKCVFNEKRQTFALDYCARKYGLCSKRGVLERAECTVGFLFDAHLSTCVPAEQCGQRKLEAVLNKVGNVIFYTVNSCMFWITIAPPKAAALVDNAESKVIHKKDERCRGSADGTTKSLGRCRSTYLRCVGGEAHIEPCPAGEVFSAVSNACASRATAPECHTQQKIVHTYASASVESNDLSMFCKVRSDGLYRNPSDCTGILQCFGGDVYEYPPCSSGLVFNEAKSKCDYRDAVPECKSSSAVADEMKGCRGANHGELIPHESNCQYFYRCSWNHLEKMHCPSGTVFNPDFSVCDYPANVPQCAKRR</sequence>
<feature type="domain" description="Chitin-binding type-2" evidence="8">
    <location>
        <begin position="850"/>
        <end position="903"/>
    </location>
</feature>
<feature type="domain" description="Chitin-binding type-2" evidence="8">
    <location>
        <begin position="679"/>
        <end position="733"/>
    </location>
</feature>
<feature type="region of interest" description="Disordered" evidence="7">
    <location>
        <begin position="996"/>
        <end position="1022"/>
    </location>
</feature>
<dbReference type="GO" id="GO:0005576">
    <property type="term" value="C:extracellular region"/>
    <property type="evidence" value="ECO:0007669"/>
    <property type="project" value="InterPro"/>
</dbReference>
<feature type="domain" description="Chitin-binding type-2" evidence="8">
    <location>
        <begin position="3393"/>
        <end position="3451"/>
    </location>
</feature>
<feature type="domain" description="Chitin-binding type-2" evidence="8">
    <location>
        <begin position="2533"/>
        <end position="2581"/>
    </location>
</feature>
<feature type="domain" description="Chitin-binding type-2" evidence="8">
    <location>
        <begin position="1373"/>
        <end position="1426"/>
    </location>
</feature>